<reference evidence="1" key="1">
    <citation type="submission" date="2021-01" db="EMBL/GenBank/DDBJ databases">
        <title>Metabolic potential, ecology and presence of endohyphal bacteria is reflected in genomic diversity of Mucoromycotina.</title>
        <authorList>
            <person name="Muszewska A."/>
            <person name="Okrasinska A."/>
            <person name="Steczkiewicz K."/>
            <person name="Drgas O."/>
            <person name="Orlowska M."/>
            <person name="Perlinska-Lenart U."/>
            <person name="Aleksandrzak-Piekarczyk T."/>
            <person name="Szatraj K."/>
            <person name="Zielenkiewicz U."/>
            <person name="Pilsyk S."/>
            <person name="Malc E."/>
            <person name="Mieczkowski P."/>
            <person name="Kruszewska J.S."/>
            <person name="Biernat P."/>
            <person name="Pawlowska J."/>
        </authorList>
    </citation>
    <scope>NUCLEOTIDE SEQUENCE</scope>
    <source>
        <strain evidence="1">WA0000018081</strain>
    </source>
</reference>
<name>A0A8H7VQN3_9FUNG</name>
<comment type="caution">
    <text evidence="1">The sequence shown here is derived from an EMBL/GenBank/DDBJ whole genome shotgun (WGS) entry which is preliminary data.</text>
</comment>
<sequence length="155" mass="17219">MRSPLDILSLKQTSGITVQNLPGAIGHKNIGFENTTDVENDDMDRQKPPSVAFMGVCDHRKKKRLTKVFGGLDGDTDDDSTDFLSGSGHYIERDKIPLNWYARASNVDDVSFGLKNTGDGPERSPVPAPGDIYSEVYITKEGRARRDLATRPFRY</sequence>
<proteinExistence type="predicted"/>
<protein>
    <submittedName>
        <fullName evidence="1">Uncharacterized protein</fullName>
    </submittedName>
</protein>
<organism evidence="1 2">
    <name type="scientific">Thamnidium elegans</name>
    <dbReference type="NCBI Taxonomy" id="101142"/>
    <lineage>
        <taxon>Eukaryota</taxon>
        <taxon>Fungi</taxon>
        <taxon>Fungi incertae sedis</taxon>
        <taxon>Mucoromycota</taxon>
        <taxon>Mucoromycotina</taxon>
        <taxon>Mucoromycetes</taxon>
        <taxon>Mucorales</taxon>
        <taxon>Mucorineae</taxon>
        <taxon>Mucoraceae</taxon>
        <taxon>Thamnidium</taxon>
    </lineage>
</organism>
<keyword evidence="2" id="KW-1185">Reference proteome</keyword>
<dbReference type="Proteomes" id="UP000613177">
    <property type="component" value="Unassembled WGS sequence"/>
</dbReference>
<dbReference type="AlphaFoldDB" id="A0A8H7VQN3"/>
<gene>
    <name evidence="1" type="ORF">INT48_008704</name>
</gene>
<accession>A0A8H7VQN3</accession>
<dbReference type="EMBL" id="JAEPRE010000271">
    <property type="protein sequence ID" value="KAG2229475.1"/>
    <property type="molecule type" value="Genomic_DNA"/>
</dbReference>
<evidence type="ECO:0000313" key="2">
    <source>
        <dbReference type="Proteomes" id="UP000613177"/>
    </source>
</evidence>
<evidence type="ECO:0000313" key="1">
    <source>
        <dbReference type="EMBL" id="KAG2229475.1"/>
    </source>
</evidence>